<reference evidence="3" key="1">
    <citation type="submission" date="2022-06" db="EMBL/GenBank/DDBJ databases">
        <authorList>
            <person name="Legendre M."/>
            <person name="Claverie J.-M."/>
            <person name="Alempic J.-M."/>
            <person name="Abergel C."/>
        </authorList>
    </citation>
    <scope>NUCLEOTIDE SEQUENCE</scope>
    <source>
        <strain evidence="3">Kuranda</strain>
    </source>
</reference>
<feature type="compositionally biased region" description="Acidic residues" evidence="1">
    <location>
        <begin position="105"/>
        <end position="114"/>
    </location>
</feature>
<dbReference type="EMBL" id="ON887157">
    <property type="protein sequence ID" value="WBR14202.1"/>
    <property type="molecule type" value="Genomic_DNA"/>
</dbReference>
<gene>
    <name evidence="3" type="ORF">pkur_cds_27</name>
</gene>
<sequence>MATPASCVHGADDAFWRVADTREGDLIALGVLACALLSLLGALVCAIRACALLRHRGDPQTTHTRGLLPPSTRTHQTPEDRMVCTRRQRIDHRHDDSDPTGGGDAGDDDDDDPDPVCSVCRVDGGVTGQDCTTGKECDQEAAVKEPHGHVRSWRDKWKPALGDPEAFAAARLRARKEAQRAAGTTARRVRAQTYSRPLSLDTLVALERTAARVASLPNPH</sequence>
<organism evidence="3 4">
    <name type="scientific">Pandoravirus kuranda</name>
    <dbReference type="NCBI Taxonomy" id="3019033"/>
    <lineage>
        <taxon>Viruses</taxon>
        <taxon>Pandoravirus</taxon>
    </lineage>
</organism>
<evidence type="ECO:0000256" key="2">
    <source>
        <dbReference type="SAM" id="Phobius"/>
    </source>
</evidence>
<keyword evidence="2" id="KW-0472">Membrane</keyword>
<feature type="transmembrane region" description="Helical" evidence="2">
    <location>
        <begin position="26"/>
        <end position="47"/>
    </location>
</feature>
<evidence type="ECO:0000313" key="3">
    <source>
        <dbReference type="EMBL" id="WBR14202.1"/>
    </source>
</evidence>
<feature type="region of interest" description="Disordered" evidence="1">
    <location>
        <begin position="59"/>
        <end position="116"/>
    </location>
</feature>
<name>A0AA95J3C2_9VIRU</name>
<evidence type="ECO:0000313" key="4">
    <source>
        <dbReference type="Proteomes" id="UP001185135"/>
    </source>
</evidence>
<keyword evidence="2" id="KW-0812">Transmembrane</keyword>
<dbReference type="Proteomes" id="UP001185135">
    <property type="component" value="Segment"/>
</dbReference>
<evidence type="ECO:0000256" key="1">
    <source>
        <dbReference type="SAM" id="MobiDB-lite"/>
    </source>
</evidence>
<keyword evidence="2" id="KW-1133">Transmembrane helix</keyword>
<proteinExistence type="predicted"/>
<accession>A0AA95J3C2</accession>
<protein>
    <submittedName>
        <fullName evidence="3">Uncharacterized protein</fullName>
    </submittedName>
</protein>